<accession>A0A449A2H4</accession>
<proteinExistence type="predicted"/>
<keyword evidence="3" id="KW-1185">Reference proteome</keyword>
<sequence>MKIIETIAQKFNLSPEDVLKSLELSQDYKQIDLLKALGIYSMFGTKEEHEEYIKSKLKNYHEQLASRENESKEKDKKIQELELQKSQTLDKLNNVVEKEIQKLNFYGNVKAQDLDFEALDFQNLKGSILNQAKQNNWTIKEVEEPKQQETTQRDTKVFSYGIVTKN</sequence>
<dbReference type="EMBL" id="LR214950">
    <property type="protein sequence ID" value="VEU58403.1"/>
    <property type="molecule type" value="Genomic_DNA"/>
</dbReference>
<keyword evidence="1" id="KW-0175">Coiled coil</keyword>
<protein>
    <submittedName>
        <fullName evidence="2">Uncharacterized protein</fullName>
    </submittedName>
</protein>
<dbReference type="AlphaFoldDB" id="A0A449A2H4"/>
<feature type="coiled-coil region" evidence="1">
    <location>
        <begin position="57"/>
        <end position="98"/>
    </location>
</feature>
<dbReference type="OrthoDB" id="401391at2"/>
<name>A0A449A2H4_9BACT</name>
<dbReference type="RefSeq" id="WP_129620082.1">
    <property type="nucleotide sequence ID" value="NZ_LR214950.1"/>
</dbReference>
<dbReference type="Proteomes" id="UP000290568">
    <property type="component" value="Chromosome"/>
</dbReference>
<evidence type="ECO:0000313" key="3">
    <source>
        <dbReference type="Proteomes" id="UP000290568"/>
    </source>
</evidence>
<evidence type="ECO:0000256" key="1">
    <source>
        <dbReference type="SAM" id="Coils"/>
    </source>
</evidence>
<gene>
    <name evidence="2" type="ORF">NCTC10183_00161</name>
</gene>
<reference evidence="2 3" key="1">
    <citation type="submission" date="2019-01" db="EMBL/GenBank/DDBJ databases">
        <authorList>
            <consortium name="Pathogen Informatics"/>
        </authorList>
    </citation>
    <scope>NUCLEOTIDE SEQUENCE [LARGE SCALE GENOMIC DNA]</scope>
    <source>
        <strain evidence="2 3">NCTC10183</strain>
    </source>
</reference>
<organism evidence="2 3">
    <name type="scientific">Mycoplasmopsis gallinacea</name>
    <dbReference type="NCBI Taxonomy" id="29556"/>
    <lineage>
        <taxon>Bacteria</taxon>
        <taxon>Bacillati</taxon>
        <taxon>Mycoplasmatota</taxon>
        <taxon>Mycoplasmoidales</taxon>
        <taxon>Metamycoplasmataceae</taxon>
        <taxon>Mycoplasmopsis</taxon>
    </lineage>
</organism>
<evidence type="ECO:0000313" key="2">
    <source>
        <dbReference type="EMBL" id="VEU58403.1"/>
    </source>
</evidence>